<gene>
    <name evidence="4" type="ORF">SAMN05660337_2868</name>
</gene>
<evidence type="ECO:0000256" key="1">
    <source>
        <dbReference type="ARBA" id="ARBA00009013"/>
    </source>
</evidence>
<evidence type="ECO:0000256" key="2">
    <source>
        <dbReference type="RuleBase" id="RU003749"/>
    </source>
</evidence>
<dbReference type="PANTHER" id="PTHR33495:SF14">
    <property type="entry name" value="ANTI-SIGMA FACTOR ANTAGONIST"/>
    <property type="match status" value="1"/>
</dbReference>
<accession>A0A1G9JME9</accession>
<reference evidence="5" key="1">
    <citation type="submission" date="2016-10" db="EMBL/GenBank/DDBJ databases">
        <authorList>
            <person name="Varghese N."/>
            <person name="Submissions S."/>
        </authorList>
    </citation>
    <scope>NUCLEOTIDE SEQUENCE [LARGE SCALE GENOMIC DNA]</scope>
    <source>
        <strain evidence="5">DSM 16995</strain>
    </source>
</reference>
<dbReference type="EMBL" id="FNGA01000004">
    <property type="protein sequence ID" value="SDL38747.1"/>
    <property type="molecule type" value="Genomic_DNA"/>
</dbReference>
<sequence>MGLEVGENKNDGVIIFALKGRLDSNTSNDFEERLLSSIQSGENKIILDFENLEYISSAGLRVLLKAARELKGGDGKLLLCSLKDYIREVFDLSGFVSFLPIFDTKEEGISSF</sequence>
<dbReference type="NCBIfam" id="TIGR00377">
    <property type="entry name" value="ant_ant_sig"/>
    <property type="match status" value="1"/>
</dbReference>
<protein>
    <recommendedName>
        <fullName evidence="2">Anti-sigma factor antagonist</fullName>
    </recommendedName>
</protein>
<feature type="domain" description="STAS" evidence="3">
    <location>
        <begin position="3"/>
        <end position="112"/>
    </location>
</feature>
<dbReference type="GO" id="GO:0043856">
    <property type="term" value="F:anti-sigma factor antagonist activity"/>
    <property type="evidence" value="ECO:0007669"/>
    <property type="project" value="InterPro"/>
</dbReference>
<dbReference type="Proteomes" id="UP000199053">
    <property type="component" value="Unassembled WGS sequence"/>
</dbReference>
<dbReference type="OrthoDB" id="280847at2"/>
<keyword evidence="5" id="KW-1185">Reference proteome</keyword>
<evidence type="ECO:0000313" key="4">
    <source>
        <dbReference type="EMBL" id="SDL38747.1"/>
    </source>
</evidence>
<evidence type="ECO:0000313" key="5">
    <source>
        <dbReference type="Proteomes" id="UP000199053"/>
    </source>
</evidence>
<dbReference type="STRING" id="246191.SAMN05660337_2868"/>
<organism evidence="4 5">
    <name type="scientific">Maridesulfovibrio ferrireducens</name>
    <dbReference type="NCBI Taxonomy" id="246191"/>
    <lineage>
        <taxon>Bacteria</taxon>
        <taxon>Pseudomonadati</taxon>
        <taxon>Thermodesulfobacteriota</taxon>
        <taxon>Desulfovibrionia</taxon>
        <taxon>Desulfovibrionales</taxon>
        <taxon>Desulfovibrionaceae</taxon>
        <taxon>Maridesulfovibrio</taxon>
    </lineage>
</organism>
<dbReference type="PROSITE" id="PS50801">
    <property type="entry name" value="STAS"/>
    <property type="match status" value="1"/>
</dbReference>
<evidence type="ECO:0000259" key="3">
    <source>
        <dbReference type="PROSITE" id="PS50801"/>
    </source>
</evidence>
<dbReference type="Pfam" id="PF01740">
    <property type="entry name" value="STAS"/>
    <property type="match status" value="1"/>
</dbReference>
<dbReference type="InterPro" id="IPR003658">
    <property type="entry name" value="Anti-sigma_ant"/>
</dbReference>
<proteinExistence type="inferred from homology"/>
<dbReference type="InterPro" id="IPR002645">
    <property type="entry name" value="STAS_dom"/>
</dbReference>
<dbReference type="RefSeq" id="WP_092162289.1">
    <property type="nucleotide sequence ID" value="NZ_FNGA01000004.1"/>
</dbReference>
<dbReference type="AlphaFoldDB" id="A0A1G9JME9"/>
<dbReference type="SUPFAM" id="SSF52091">
    <property type="entry name" value="SpoIIaa-like"/>
    <property type="match status" value="1"/>
</dbReference>
<name>A0A1G9JME9_9BACT</name>
<dbReference type="PANTHER" id="PTHR33495">
    <property type="entry name" value="ANTI-SIGMA FACTOR ANTAGONIST TM_1081-RELATED-RELATED"/>
    <property type="match status" value="1"/>
</dbReference>
<dbReference type="InterPro" id="IPR036513">
    <property type="entry name" value="STAS_dom_sf"/>
</dbReference>
<comment type="similarity">
    <text evidence="1 2">Belongs to the anti-sigma-factor antagonist family.</text>
</comment>
<dbReference type="CDD" id="cd07043">
    <property type="entry name" value="STAS_anti-anti-sigma_factors"/>
    <property type="match status" value="1"/>
</dbReference>
<dbReference type="Gene3D" id="3.30.750.24">
    <property type="entry name" value="STAS domain"/>
    <property type="match status" value="1"/>
</dbReference>